<dbReference type="EMBL" id="KN838537">
    <property type="protein sequence ID" value="KIK09873.1"/>
    <property type="molecule type" value="Genomic_DNA"/>
</dbReference>
<evidence type="ECO:0000313" key="3">
    <source>
        <dbReference type="Proteomes" id="UP000054477"/>
    </source>
</evidence>
<name>A0A0C9YPC6_9AGAR</name>
<gene>
    <name evidence="2" type="ORF">K443DRAFT_82010</name>
</gene>
<dbReference type="HOGENOM" id="CLU_3069031_0_0_1"/>
<proteinExistence type="predicted"/>
<evidence type="ECO:0000256" key="1">
    <source>
        <dbReference type="SAM" id="MobiDB-lite"/>
    </source>
</evidence>
<protein>
    <submittedName>
        <fullName evidence="2">Uncharacterized protein</fullName>
    </submittedName>
</protein>
<keyword evidence="3" id="KW-1185">Reference proteome</keyword>
<dbReference type="OrthoDB" id="10379305at2759"/>
<sequence>MGTIPISVNKFKTARMDFEWSPKSLRRNSICPPSSKARKESSASMITLQRKVR</sequence>
<feature type="region of interest" description="Disordered" evidence="1">
    <location>
        <begin position="25"/>
        <end position="53"/>
    </location>
</feature>
<evidence type="ECO:0000313" key="2">
    <source>
        <dbReference type="EMBL" id="KIK09873.1"/>
    </source>
</evidence>
<reference evidence="2 3" key="1">
    <citation type="submission" date="2014-04" db="EMBL/GenBank/DDBJ databases">
        <authorList>
            <consortium name="DOE Joint Genome Institute"/>
            <person name="Kuo A."/>
            <person name="Kohler A."/>
            <person name="Nagy L.G."/>
            <person name="Floudas D."/>
            <person name="Copeland A."/>
            <person name="Barry K.W."/>
            <person name="Cichocki N."/>
            <person name="Veneault-Fourrey C."/>
            <person name="LaButti K."/>
            <person name="Lindquist E.A."/>
            <person name="Lipzen A."/>
            <person name="Lundell T."/>
            <person name="Morin E."/>
            <person name="Murat C."/>
            <person name="Sun H."/>
            <person name="Tunlid A."/>
            <person name="Henrissat B."/>
            <person name="Grigoriev I.V."/>
            <person name="Hibbett D.S."/>
            <person name="Martin F."/>
            <person name="Nordberg H.P."/>
            <person name="Cantor M.N."/>
            <person name="Hua S.X."/>
        </authorList>
    </citation>
    <scope>NUCLEOTIDE SEQUENCE [LARGE SCALE GENOMIC DNA]</scope>
    <source>
        <strain evidence="2 3">LaAM-08-1</strain>
    </source>
</reference>
<reference evidence="3" key="2">
    <citation type="submission" date="2015-01" db="EMBL/GenBank/DDBJ databases">
        <title>Evolutionary Origins and Diversification of the Mycorrhizal Mutualists.</title>
        <authorList>
            <consortium name="DOE Joint Genome Institute"/>
            <consortium name="Mycorrhizal Genomics Consortium"/>
            <person name="Kohler A."/>
            <person name="Kuo A."/>
            <person name="Nagy L.G."/>
            <person name="Floudas D."/>
            <person name="Copeland A."/>
            <person name="Barry K.W."/>
            <person name="Cichocki N."/>
            <person name="Veneault-Fourrey C."/>
            <person name="LaButti K."/>
            <person name="Lindquist E.A."/>
            <person name="Lipzen A."/>
            <person name="Lundell T."/>
            <person name="Morin E."/>
            <person name="Murat C."/>
            <person name="Riley R."/>
            <person name="Ohm R."/>
            <person name="Sun H."/>
            <person name="Tunlid A."/>
            <person name="Henrissat B."/>
            <person name="Grigoriev I.V."/>
            <person name="Hibbett D.S."/>
            <person name="Martin F."/>
        </authorList>
    </citation>
    <scope>NUCLEOTIDE SEQUENCE [LARGE SCALE GENOMIC DNA]</scope>
    <source>
        <strain evidence="3">LaAM-08-1</strain>
    </source>
</reference>
<dbReference type="AlphaFoldDB" id="A0A0C9YPC6"/>
<dbReference type="Proteomes" id="UP000054477">
    <property type="component" value="Unassembled WGS sequence"/>
</dbReference>
<accession>A0A0C9YPC6</accession>
<organism evidence="2 3">
    <name type="scientific">Laccaria amethystina LaAM-08-1</name>
    <dbReference type="NCBI Taxonomy" id="1095629"/>
    <lineage>
        <taxon>Eukaryota</taxon>
        <taxon>Fungi</taxon>
        <taxon>Dikarya</taxon>
        <taxon>Basidiomycota</taxon>
        <taxon>Agaricomycotina</taxon>
        <taxon>Agaricomycetes</taxon>
        <taxon>Agaricomycetidae</taxon>
        <taxon>Agaricales</taxon>
        <taxon>Agaricineae</taxon>
        <taxon>Hydnangiaceae</taxon>
        <taxon>Laccaria</taxon>
    </lineage>
</organism>